<evidence type="ECO:0000313" key="2">
    <source>
        <dbReference type="EMBL" id="CCI10751.1"/>
    </source>
</evidence>
<reference evidence="2 4" key="1">
    <citation type="submission" date="2012-05" db="EMBL/GenBank/DDBJ databases">
        <title>Recombination and specialization in a pathogen metapopulation.</title>
        <authorList>
            <person name="Gardiner A."/>
            <person name="Kemen E."/>
            <person name="Schultz-Larsen T."/>
            <person name="MacLean D."/>
            <person name="Van Oosterhout C."/>
            <person name="Jones J.D.G."/>
        </authorList>
    </citation>
    <scope>NUCLEOTIDE SEQUENCE [LARGE SCALE GENOMIC DNA]</scope>
    <source>
        <strain evidence="2 4">Ac Nc2</strain>
    </source>
</reference>
<organism evidence="2 4">
    <name type="scientific">Albugo candida</name>
    <dbReference type="NCBI Taxonomy" id="65357"/>
    <lineage>
        <taxon>Eukaryota</taxon>
        <taxon>Sar</taxon>
        <taxon>Stramenopiles</taxon>
        <taxon>Oomycota</taxon>
        <taxon>Peronosporomycetes</taxon>
        <taxon>Albuginales</taxon>
        <taxon>Albuginaceae</taxon>
        <taxon>Albugo</taxon>
    </lineage>
</organism>
<gene>
    <name evidence="2" type="ORF">BN9_115370</name>
    <name evidence="3" type="ORF">BN9_115470</name>
</gene>
<protein>
    <submittedName>
        <fullName evidence="2">Uncharacterized protein</fullName>
    </submittedName>
</protein>
<evidence type="ECO:0000313" key="4">
    <source>
        <dbReference type="Proteomes" id="UP000053237"/>
    </source>
</evidence>
<keyword evidence="1" id="KW-0472">Membrane</keyword>
<dbReference type="InParanoid" id="A0A024FUN4"/>
<dbReference type="EMBL" id="CAIX01000380">
    <property type="protein sequence ID" value="CCI10751.1"/>
    <property type="molecule type" value="Genomic_DNA"/>
</dbReference>
<keyword evidence="4" id="KW-1185">Reference proteome</keyword>
<dbReference type="Proteomes" id="UP000053237">
    <property type="component" value="Unassembled WGS sequence"/>
</dbReference>
<name>A0A024FUN4_9STRA</name>
<accession>A0A024FUN4</accession>
<comment type="caution">
    <text evidence="2">The sequence shown here is derived from an EMBL/GenBank/DDBJ whole genome shotgun (WGS) entry which is preliminary data.</text>
</comment>
<evidence type="ECO:0000313" key="3">
    <source>
        <dbReference type="EMBL" id="CCI10754.1"/>
    </source>
</evidence>
<keyword evidence="1" id="KW-0812">Transmembrane</keyword>
<dbReference type="AlphaFoldDB" id="A0A024FUN4"/>
<feature type="transmembrane region" description="Helical" evidence="1">
    <location>
        <begin position="133"/>
        <end position="158"/>
    </location>
</feature>
<sequence length="194" mass="22142">MTNMADDWIYFNDLKEKCTSEDCIATRNFHNCNMMICGHLVVAWKDHSSYNFIASGSHNRDLTAGFIHFRAAHELATMDTLNFCRTIASAKIQNCYTLKTLSQVGTTCDEYYLQYDSALSINQETYSFSSLDWWSWCMVVSSIVTAIVAAIIAGVSYYRYRKLTLGDEKIALIRHKVKNQSILNKPCKNEAKNV</sequence>
<evidence type="ECO:0000256" key="1">
    <source>
        <dbReference type="SAM" id="Phobius"/>
    </source>
</evidence>
<dbReference type="EMBL" id="CAIX01000384">
    <property type="protein sequence ID" value="CCI10754.1"/>
    <property type="molecule type" value="Genomic_DNA"/>
</dbReference>
<keyword evidence="1" id="KW-1133">Transmembrane helix</keyword>
<proteinExistence type="predicted"/>